<evidence type="ECO:0000256" key="6">
    <source>
        <dbReference type="ARBA" id="ARBA00022989"/>
    </source>
</evidence>
<organism evidence="14 15">
    <name type="scientific">Parerythrobacter lacustris</name>
    <dbReference type="NCBI Taxonomy" id="2969984"/>
    <lineage>
        <taxon>Bacteria</taxon>
        <taxon>Pseudomonadati</taxon>
        <taxon>Pseudomonadota</taxon>
        <taxon>Alphaproteobacteria</taxon>
        <taxon>Sphingomonadales</taxon>
        <taxon>Erythrobacteraceae</taxon>
        <taxon>Parerythrobacter</taxon>
    </lineage>
</organism>
<evidence type="ECO:0000259" key="12">
    <source>
        <dbReference type="Pfam" id="PF01514"/>
    </source>
</evidence>
<reference evidence="14 15" key="1">
    <citation type="submission" date="2022-08" db="EMBL/GenBank/DDBJ databases">
        <title>Polyphasic taxonomy analysis of Qipengyuania sp.RS5-5.</title>
        <authorList>
            <person name="Xamxidin M."/>
            <person name="Wu M."/>
        </authorList>
    </citation>
    <scope>NUCLEOTIDE SEQUENCE [LARGE SCALE GENOMIC DNA]</scope>
    <source>
        <strain evidence="14 15">RS5-5</strain>
    </source>
</reference>
<comment type="subcellular location">
    <subcellularLocation>
        <location evidence="1 9">Bacterial flagellum basal body</location>
    </subcellularLocation>
    <subcellularLocation>
        <location evidence="2">Cell membrane</location>
        <topology evidence="2">Multi-pass membrane protein</topology>
    </subcellularLocation>
</comment>
<keyword evidence="4" id="KW-1003">Cell membrane</keyword>
<name>A0ABT1XM96_9SPHN</name>
<dbReference type="PANTHER" id="PTHR30046">
    <property type="entry name" value="FLAGELLAR M-RING PROTEIN"/>
    <property type="match status" value="1"/>
</dbReference>
<comment type="caution">
    <text evidence="14">The sequence shown here is derived from an EMBL/GenBank/DDBJ whole genome shotgun (WGS) entry which is preliminary data.</text>
</comment>
<dbReference type="NCBIfam" id="TIGR00206">
    <property type="entry name" value="fliF"/>
    <property type="match status" value="1"/>
</dbReference>
<dbReference type="InterPro" id="IPR000067">
    <property type="entry name" value="FlgMring_FliF"/>
</dbReference>
<keyword evidence="6 11" id="KW-1133">Transmembrane helix</keyword>
<evidence type="ECO:0000256" key="5">
    <source>
        <dbReference type="ARBA" id="ARBA00022692"/>
    </source>
</evidence>
<comment type="function">
    <text evidence="9">The M ring may be actively involved in energy transduction.</text>
</comment>
<evidence type="ECO:0000256" key="11">
    <source>
        <dbReference type="SAM" id="Phobius"/>
    </source>
</evidence>
<proteinExistence type="inferred from homology"/>
<dbReference type="Pfam" id="PF08345">
    <property type="entry name" value="YscJ_FliF_C"/>
    <property type="match status" value="1"/>
</dbReference>
<dbReference type="InterPro" id="IPR045851">
    <property type="entry name" value="AMP-bd_C_sf"/>
</dbReference>
<evidence type="ECO:0000256" key="9">
    <source>
        <dbReference type="PIRNR" id="PIRNR004862"/>
    </source>
</evidence>
<keyword evidence="15" id="KW-1185">Reference proteome</keyword>
<comment type="similarity">
    <text evidence="3 9">Belongs to the FliF family.</text>
</comment>
<dbReference type="RefSeq" id="WP_257594535.1">
    <property type="nucleotide sequence ID" value="NZ_JANKHH010000001.1"/>
</dbReference>
<dbReference type="Gene3D" id="3.30.300.30">
    <property type="match status" value="1"/>
</dbReference>
<evidence type="ECO:0000313" key="14">
    <source>
        <dbReference type="EMBL" id="MCR2832778.1"/>
    </source>
</evidence>
<dbReference type="PRINTS" id="PR01009">
    <property type="entry name" value="FLGMRINGFLIF"/>
</dbReference>
<keyword evidence="14" id="KW-0969">Cilium</keyword>
<evidence type="ECO:0000256" key="3">
    <source>
        <dbReference type="ARBA" id="ARBA00007971"/>
    </source>
</evidence>
<feature type="domain" description="Flagellar M-ring C-terminal" evidence="13">
    <location>
        <begin position="266"/>
        <end position="427"/>
    </location>
</feature>
<dbReference type="Proteomes" id="UP001206067">
    <property type="component" value="Unassembled WGS sequence"/>
</dbReference>
<protein>
    <recommendedName>
        <fullName evidence="9">Flagellar M-ring protein</fullName>
    </recommendedName>
</protein>
<evidence type="ECO:0000256" key="8">
    <source>
        <dbReference type="ARBA" id="ARBA00023143"/>
    </source>
</evidence>
<keyword evidence="14" id="KW-0282">Flagellum</keyword>
<dbReference type="InterPro" id="IPR013556">
    <property type="entry name" value="Flag_M-ring_C"/>
</dbReference>
<evidence type="ECO:0000256" key="2">
    <source>
        <dbReference type="ARBA" id="ARBA00004651"/>
    </source>
</evidence>
<evidence type="ECO:0000259" key="13">
    <source>
        <dbReference type="Pfam" id="PF08345"/>
    </source>
</evidence>
<dbReference type="Pfam" id="PF01514">
    <property type="entry name" value="YscJ_FliF"/>
    <property type="match status" value="1"/>
</dbReference>
<feature type="domain" description="Flagellar M-ring N-terminal" evidence="12">
    <location>
        <begin position="67"/>
        <end position="239"/>
    </location>
</feature>
<sequence>MAESTALAPSRLDGGDRLSLSDMGDSFGSRLQGLAAQPAIRRALPALAGVGLLAGAAVLYLALASEPQRVLYTTLSDGERAAVVSSLETAGIAFEIDPATGMLSVPEDELYRARMVVAADGGLVSPDNSIELLDSIPLGSSRTLEGERLRNVREQELVRTIEEIDSVESARVHLASPERSVFVRENVAPSASVMLRLARGRSLSPDQVAAIVNLVAGSVPGLSVADVRVADQHGRLLSQTGGGAGDHLELQRAFEDKLQLQVSQLLTPLVGAENFSSQVQVELDMAEVTSARESYDDSGVVRSESQSSSSQGGETLAGGIPGATSNTPPPGATLEQGAPQGGQPNDSANPQSGQESAQRVYEVGREVAVSSTRPGGVRRITVAVVLSAKAVQAIKPATAAQVRELVESAVGASLERGDKVTVIAGAFDPVKEEETPFYQTGWFDMAIRYGSGLLAVLLALLLGVRPILKALRRERATDEDADNSNGEPIAEADEQAAAGATPVSAQQTDLGEQVDLARRLAAEQPERAVVALKRMLATPAEGRGA</sequence>
<feature type="transmembrane region" description="Helical" evidence="11">
    <location>
        <begin position="43"/>
        <end position="63"/>
    </location>
</feature>
<feature type="compositionally biased region" description="Polar residues" evidence="10">
    <location>
        <begin position="342"/>
        <end position="357"/>
    </location>
</feature>
<feature type="transmembrane region" description="Helical" evidence="11">
    <location>
        <begin position="449"/>
        <end position="468"/>
    </location>
</feature>
<evidence type="ECO:0000256" key="10">
    <source>
        <dbReference type="SAM" id="MobiDB-lite"/>
    </source>
</evidence>
<keyword evidence="7 11" id="KW-0472">Membrane</keyword>
<evidence type="ECO:0000313" key="15">
    <source>
        <dbReference type="Proteomes" id="UP001206067"/>
    </source>
</evidence>
<keyword evidence="8 9" id="KW-0975">Bacterial flagellum</keyword>
<dbReference type="EMBL" id="JANKHH010000001">
    <property type="protein sequence ID" value="MCR2832778.1"/>
    <property type="molecule type" value="Genomic_DNA"/>
</dbReference>
<feature type="region of interest" description="Disordered" evidence="10">
    <location>
        <begin position="293"/>
        <end position="362"/>
    </location>
</feature>
<dbReference type="InterPro" id="IPR043427">
    <property type="entry name" value="YscJ/FliF"/>
</dbReference>
<dbReference type="PIRSF" id="PIRSF004862">
    <property type="entry name" value="FliF"/>
    <property type="match status" value="1"/>
</dbReference>
<evidence type="ECO:0000256" key="4">
    <source>
        <dbReference type="ARBA" id="ARBA00022475"/>
    </source>
</evidence>
<keyword evidence="14" id="KW-0966">Cell projection</keyword>
<feature type="compositionally biased region" description="Low complexity" evidence="10">
    <location>
        <begin position="303"/>
        <end position="314"/>
    </location>
</feature>
<accession>A0ABT1XM96</accession>
<dbReference type="InterPro" id="IPR006182">
    <property type="entry name" value="FliF_N_dom"/>
</dbReference>
<evidence type="ECO:0000256" key="1">
    <source>
        <dbReference type="ARBA" id="ARBA00004117"/>
    </source>
</evidence>
<evidence type="ECO:0000256" key="7">
    <source>
        <dbReference type="ARBA" id="ARBA00023136"/>
    </source>
</evidence>
<dbReference type="PANTHER" id="PTHR30046:SF0">
    <property type="entry name" value="FLAGELLAR M-RING PROTEIN"/>
    <property type="match status" value="1"/>
</dbReference>
<keyword evidence="5 11" id="KW-0812">Transmembrane</keyword>
<gene>
    <name evidence="14" type="primary">fliF</name>
    <name evidence="14" type="ORF">NSO95_02365</name>
</gene>